<dbReference type="Proteomes" id="UP001321018">
    <property type="component" value="Unassembled WGS sequence"/>
</dbReference>
<dbReference type="AlphaFoldDB" id="A0AAP2Z3G3"/>
<dbReference type="EMBL" id="JAOPKA010000030">
    <property type="protein sequence ID" value="MCU4744491.1"/>
    <property type="molecule type" value="Genomic_DNA"/>
</dbReference>
<comment type="caution">
    <text evidence="1">The sequence shown here is derived from an EMBL/GenBank/DDBJ whole genome shotgun (WGS) entry which is preliminary data.</text>
</comment>
<dbReference type="InterPro" id="IPR013320">
    <property type="entry name" value="ConA-like_dom_sf"/>
</dbReference>
<proteinExistence type="predicted"/>
<dbReference type="RefSeq" id="WP_338006299.1">
    <property type="nucleotide sequence ID" value="NZ_JAOPKA010000030.1"/>
</dbReference>
<name>A0AAP2Z3G3_9EURY</name>
<dbReference type="Gene3D" id="2.60.120.200">
    <property type="match status" value="1"/>
</dbReference>
<dbReference type="SUPFAM" id="SSF49899">
    <property type="entry name" value="Concanavalin A-like lectins/glucanases"/>
    <property type="match status" value="1"/>
</dbReference>
<protein>
    <submittedName>
        <fullName evidence="1">LamG domain-containing protein</fullName>
    </submittedName>
</protein>
<evidence type="ECO:0000313" key="2">
    <source>
        <dbReference type="Proteomes" id="UP001321018"/>
    </source>
</evidence>
<reference evidence="1" key="1">
    <citation type="submission" date="2022-09" db="EMBL/GenBank/DDBJ databases">
        <title>Enrichment on poylsaccharides allowed isolation of novel metabolic and taxonomic groups of Haloarchaea.</title>
        <authorList>
            <person name="Sorokin D.Y."/>
            <person name="Elcheninov A.G."/>
            <person name="Khizhniak T.V."/>
            <person name="Kolganova T.V."/>
            <person name="Kublanov I.V."/>
        </authorList>
    </citation>
    <scope>NUCLEOTIDE SEQUENCE</scope>
    <source>
        <strain evidence="1">AArc-xg1-1</strain>
    </source>
</reference>
<accession>A0AAP2Z3G3</accession>
<organism evidence="1 2">
    <name type="scientific">Natronoglomus mannanivorans</name>
    <dbReference type="NCBI Taxonomy" id="2979990"/>
    <lineage>
        <taxon>Archaea</taxon>
        <taxon>Methanobacteriati</taxon>
        <taxon>Methanobacteriota</taxon>
        <taxon>Stenosarchaea group</taxon>
        <taxon>Halobacteria</taxon>
        <taxon>Halobacteriales</taxon>
        <taxon>Natrialbaceae</taxon>
        <taxon>Natronoglomus</taxon>
    </lineage>
</organism>
<gene>
    <name evidence="1" type="ORF">OB960_24275</name>
</gene>
<evidence type="ECO:0000313" key="1">
    <source>
        <dbReference type="EMBL" id="MCU4744491.1"/>
    </source>
</evidence>
<sequence length="723" mass="81427">MSEYVLTLGGPIEDDGSAEFTRFTNLDITEGGSSMGSWTGTLPFGDDFSDEIYSNIWIYYDGELIFRGELESYEADYESAQTTISGRGVLVELDRNVTFVEYDQTTVYDALVDFWADLDYDSIVLPPNRELYDSVFLSNRDHRTLWAWNPAATLNTDGVTIERNRLVFEEPGVVLDDTDDDGYQLQTIETSENTDWISMIVVTDEAVDWLRGGMKQMDGDVVVDSQWETVTHNRPQHYHIFHFEFDSDTYNLFRPMLENDEPIEVVRTEVLAPDKDGFVTIDDVELEGTTFEVLQEIHDLGSYNFAIRDYENKAVDTFPVGTVNVEPDWRITSSTRSKDLTDYANNVTVTGARLDDGTSYTATSKHQGEIDLMQERGIGDDGVIGKYEKSIDLETEQEVEDRADRLLEESINERDESGSLEIVPQMVMPGYSYNVSVWGDAFPYGGQIGQNSLYFDDDSHIEFSYDYDDAGSHWTFEYLIRPDGLDSMGDDEYYTIHEMYGEDPSSWIRLYGDGSIELNGGESNGWRDRSPPGVIRNDDAQRLSVIWGESASSQRVLVNGQLKWETTDVYSSIISPYDSYTTHYVGSDSDGNHGFDGGIDDVRLWTSSDSVQSHDWILEHAFDDLVRSETSIDGLGIYYRLDDSSNPEIAINYGVVGAPEDDNGGSAATIIGAEYQSAIGQLDEVQYSLGTGDTMSLDFDISGRIDTELILAKREVRRNRSAL</sequence>